<comment type="caution">
    <text evidence="3">The sequence shown here is derived from an EMBL/GenBank/DDBJ whole genome shotgun (WGS) entry which is preliminary data.</text>
</comment>
<keyword evidence="4" id="KW-1185">Reference proteome</keyword>
<protein>
    <submittedName>
        <fullName evidence="3">Hydroxypyruvate isomerase</fullName>
        <ecNumber evidence="3">5.3.1.22</ecNumber>
    </submittedName>
</protein>
<dbReference type="RefSeq" id="WP_146513070.1">
    <property type="nucleotide sequence ID" value="NZ_SJPI01000001.1"/>
</dbReference>
<dbReference type="AlphaFoldDB" id="A0A5C5WPY6"/>
<accession>A0A5C5WPY6</accession>
<keyword evidence="3" id="KW-0670">Pyruvate</keyword>
<dbReference type="EMBL" id="SJPI01000001">
    <property type="protein sequence ID" value="TWT52748.1"/>
    <property type="molecule type" value="Genomic_DNA"/>
</dbReference>
<feature type="domain" description="Xylose isomerase-like TIM barrel" evidence="2">
    <location>
        <begin position="103"/>
        <end position="290"/>
    </location>
</feature>
<evidence type="ECO:0000313" key="3">
    <source>
        <dbReference type="EMBL" id="TWT52748.1"/>
    </source>
</evidence>
<dbReference type="Gene3D" id="3.20.20.150">
    <property type="entry name" value="Divalent-metal-dependent TIM barrel enzymes"/>
    <property type="match status" value="1"/>
</dbReference>
<evidence type="ECO:0000256" key="1">
    <source>
        <dbReference type="ARBA" id="ARBA00023235"/>
    </source>
</evidence>
<dbReference type="InterPro" id="IPR006311">
    <property type="entry name" value="TAT_signal"/>
</dbReference>
<name>A0A5C5WPY6_9BACT</name>
<evidence type="ECO:0000259" key="2">
    <source>
        <dbReference type="Pfam" id="PF01261"/>
    </source>
</evidence>
<reference evidence="3 4" key="1">
    <citation type="submission" date="2019-02" db="EMBL/GenBank/DDBJ databases">
        <title>Deep-cultivation of Planctomycetes and their phenomic and genomic characterization uncovers novel biology.</title>
        <authorList>
            <person name="Wiegand S."/>
            <person name="Jogler M."/>
            <person name="Boedeker C."/>
            <person name="Pinto D."/>
            <person name="Vollmers J."/>
            <person name="Rivas-Marin E."/>
            <person name="Kohn T."/>
            <person name="Peeters S.H."/>
            <person name="Heuer A."/>
            <person name="Rast P."/>
            <person name="Oberbeckmann S."/>
            <person name="Bunk B."/>
            <person name="Jeske O."/>
            <person name="Meyerdierks A."/>
            <person name="Storesund J.E."/>
            <person name="Kallscheuer N."/>
            <person name="Luecker S."/>
            <person name="Lage O.M."/>
            <person name="Pohl T."/>
            <person name="Merkel B.J."/>
            <person name="Hornburger P."/>
            <person name="Mueller R.-W."/>
            <person name="Bruemmer F."/>
            <person name="Labrenz M."/>
            <person name="Spormann A.M."/>
            <person name="Op Den Camp H."/>
            <person name="Overmann J."/>
            <person name="Amann R."/>
            <person name="Jetten M.S.M."/>
            <person name="Mascher T."/>
            <person name="Medema M.H."/>
            <person name="Devos D.P."/>
            <person name="Kaster A.-K."/>
            <person name="Ovreas L."/>
            <person name="Rohde M."/>
            <person name="Galperin M.Y."/>
            <person name="Jogler C."/>
        </authorList>
    </citation>
    <scope>NUCLEOTIDE SEQUENCE [LARGE SCALE GENOMIC DNA]</scope>
    <source>
        <strain evidence="3 4">Pla22</strain>
    </source>
</reference>
<keyword evidence="1 3" id="KW-0413">Isomerase</keyword>
<dbReference type="PANTHER" id="PTHR43489:SF3">
    <property type="entry name" value="XYLOSE ISOMERASE DOMAIN PROTEIN TIM BARREL"/>
    <property type="match status" value="1"/>
</dbReference>
<dbReference type="OrthoDB" id="9786584at2"/>
<dbReference type="SUPFAM" id="SSF51658">
    <property type="entry name" value="Xylose isomerase-like"/>
    <property type="match status" value="1"/>
</dbReference>
<organism evidence="3 4">
    <name type="scientific">Rubripirellula amarantea</name>
    <dbReference type="NCBI Taxonomy" id="2527999"/>
    <lineage>
        <taxon>Bacteria</taxon>
        <taxon>Pseudomonadati</taxon>
        <taxon>Planctomycetota</taxon>
        <taxon>Planctomycetia</taxon>
        <taxon>Pirellulales</taxon>
        <taxon>Pirellulaceae</taxon>
        <taxon>Rubripirellula</taxon>
    </lineage>
</organism>
<dbReference type="EC" id="5.3.1.22" evidence="3"/>
<dbReference type="Pfam" id="PF01261">
    <property type="entry name" value="AP_endonuc_2"/>
    <property type="match status" value="1"/>
</dbReference>
<evidence type="ECO:0000313" key="4">
    <source>
        <dbReference type="Proteomes" id="UP000316598"/>
    </source>
</evidence>
<dbReference type="PANTHER" id="PTHR43489">
    <property type="entry name" value="ISOMERASE"/>
    <property type="match status" value="1"/>
</dbReference>
<dbReference type="InterPro" id="IPR050417">
    <property type="entry name" value="Sugar_Epim/Isomerase"/>
</dbReference>
<gene>
    <name evidence="3" type="primary">hyi_1</name>
    <name evidence="3" type="ORF">Pla22_03740</name>
</gene>
<dbReference type="InterPro" id="IPR013022">
    <property type="entry name" value="Xyl_isomerase-like_TIM-brl"/>
</dbReference>
<dbReference type="PROSITE" id="PS51318">
    <property type="entry name" value="TAT"/>
    <property type="match status" value="1"/>
</dbReference>
<dbReference type="Proteomes" id="UP000316598">
    <property type="component" value="Unassembled WGS sequence"/>
</dbReference>
<proteinExistence type="predicted"/>
<sequence>MTDQTPSSPNNRGEKISRRNVMAAAGIAAASVVSTAKGQEANPAAGGETQNAPITVDAKSGRLKQSVCKWCFPKMELDPFAAEVAKLGMVGIDLLSPAEFETVKKHGLVCTMVSSHSLANGLCDPKFHDDCLKEMNTAIEATSKEGWRNVICFSGNARGISTKQGMKNCVEALKKIVPVAEKANVILNMELLNSKVNHPDYMCDNSKWGIELVKQVGSDNFKLLYDIYHMQIMEGDIIRTIQDSHQFFGHYHTAGNPGRHELDDTQELLYPPIAKAIADTGFDGYFAHEFLPVRDPIAGLTSAVQQCIV</sequence>
<dbReference type="GO" id="GO:0008903">
    <property type="term" value="F:hydroxypyruvate isomerase activity"/>
    <property type="evidence" value="ECO:0007669"/>
    <property type="project" value="UniProtKB-EC"/>
</dbReference>
<dbReference type="InterPro" id="IPR036237">
    <property type="entry name" value="Xyl_isomerase-like_sf"/>
</dbReference>